<proteinExistence type="predicted"/>
<dbReference type="InterPro" id="IPR035451">
    <property type="entry name" value="Ada-like_dom_sf"/>
</dbReference>
<name>A0A2S6HFU9_9FIRM</name>
<dbReference type="InterPro" id="IPR052159">
    <property type="entry name" value="Competence_DNA_uptake"/>
</dbReference>
<dbReference type="Proteomes" id="UP000237749">
    <property type="component" value="Unassembled WGS sequence"/>
</dbReference>
<evidence type="ECO:0000313" key="3">
    <source>
        <dbReference type="EMBL" id="PPK76369.1"/>
    </source>
</evidence>
<evidence type="ECO:0000256" key="1">
    <source>
        <dbReference type="SAM" id="MobiDB-lite"/>
    </source>
</evidence>
<evidence type="ECO:0000259" key="2">
    <source>
        <dbReference type="SMART" id="SM00849"/>
    </source>
</evidence>
<evidence type="ECO:0000313" key="4">
    <source>
        <dbReference type="Proteomes" id="UP000237749"/>
    </source>
</evidence>
<dbReference type="SUPFAM" id="SSF56281">
    <property type="entry name" value="Metallo-hydrolase/oxidoreductase"/>
    <property type="match status" value="1"/>
</dbReference>
<dbReference type="CDD" id="cd07731">
    <property type="entry name" value="ComA-like_MBL-fold"/>
    <property type="match status" value="1"/>
</dbReference>
<dbReference type="PANTHER" id="PTHR30619:SF7">
    <property type="entry name" value="BETA-LACTAMASE DOMAIN PROTEIN"/>
    <property type="match status" value="1"/>
</dbReference>
<dbReference type="Pfam" id="PF00753">
    <property type="entry name" value="Lactamase_B"/>
    <property type="match status" value="1"/>
</dbReference>
<organism evidence="3 4">
    <name type="scientific">Lacrimispora xylanisolvens</name>
    <dbReference type="NCBI Taxonomy" id="384636"/>
    <lineage>
        <taxon>Bacteria</taxon>
        <taxon>Bacillati</taxon>
        <taxon>Bacillota</taxon>
        <taxon>Clostridia</taxon>
        <taxon>Lachnospirales</taxon>
        <taxon>Lachnospiraceae</taxon>
        <taxon>Lacrimispora</taxon>
    </lineage>
</organism>
<dbReference type="Gene3D" id="3.40.10.10">
    <property type="entry name" value="DNA Methylphosphotriester Repair Domain"/>
    <property type="match status" value="1"/>
</dbReference>
<dbReference type="AlphaFoldDB" id="A0A2S6HFU9"/>
<dbReference type="InterPro" id="IPR036866">
    <property type="entry name" value="RibonucZ/Hydroxyglut_hydro"/>
</dbReference>
<dbReference type="SUPFAM" id="SSF57884">
    <property type="entry name" value="Ada DNA repair protein, N-terminal domain (N-Ada 10)"/>
    <property type="match status" value="1"/>
</dbReference>
<dbReference type="EMBL" id="PTJA01000018">
    <property type="protein sequence ID" value="PPK76369.1"/>
    <property type="molecule type" value="Genomic_DNA"/>
</dbReference>
<dbReference type="Gene3D" id="3.60.15.10">
    <property type="entry name" value="Ribonuclease Z/Hydroxyacylglutathione hydrolase-like"/>
    <property type="match status" value="1"/>
</dbReference>
<protein>
    <submittedName>
        <fullName evidence="3">DNA internalization-related competence protein ComEC/Rec2</fullName>
    </submittedName>
</protein>
<accession>A0A2S6HFU9</accession>
<dbReference type="InterPro" id="IPR001279">
    <property type="entry name" value="Metallo-B-lactamas"/>
</dbReference>
<feature type="domain" description="Metallo-beta-lactamase" evidence="2">
    <location>
        <begin position="64"/>
        <end position="257"/>
    </location>
</feature>
<dbReference type="InterPro" id="IPR035681">
    <property type="entry name" value="ComA-like_MBL"/>
</dbReference>
<feature type="region of interest" description="Disordered" evidence="1">
    <location>
        <begin position="294"/>
        <end position="318"/>
    </location>
</feature>
<sequence>MTTNMAGNKGKRILALAAVLCMIILTGCVYKTTGSDDFNTAVRNETDGQKAGFGLAAHFIDVGQGDSTLIEANGHFMLVDAGEKDQTDTVINYLKAQGVKKLDYVIGTHPHSDHIGGLEGVIREFDVTTVMLPEKEHTTRIYERMLDAIADKNIKVTIPKAGESYRLGDATFQIISPNQDYGDNLNNWSIGMRLVYGKTSFVLCGDAEKEAEQDMLLSGFPLKADVLKVSHHGSSTSSTPEFIKAVSPRYAVISCGKNNDYGHPHKETMDLFKKQGIKVLRTDQIGTIVIESDGTGLRFPGQDEQQENLTGETRENETDTHKDYIINTNTGKFHLPDCKLAKSIKEENRKLYTGTREELINQGLEPCKSCNP</sequence>
<gene>
    <name evidence="3" type="ORF">BXY41_11859</name>
</gene>
<dbReference type="SMART" id="SM00849">
    <property type="entry name" value="Lactamase_B"/>
    <property type="match status" value="1"/>
</dbReference>
<dbReference type="PANTHER" id="PTHR30619">
    <property type="entry name" value="DNA INTERNALIZATION/COMPETENCE PROTEIN COMEC/REC2"/>
    <property type="match status" value="1"/>
</dbReference>
<keyword evidence="4" id="KW-1185">Reference proteome</keyword>
<reference evidence="3 4" key="1">
    <citation type="submission" date="2018-02" db="EMBL/GenBank/DDBJ databases">
        <title>Genomic Encyclopedia of Archaeal and Bacterial Type Strains, Phase II (KMG-II): from individual species to whole genera.</title>
        <authorList>
            <person name="Goeker M."/>
        </authorList>
    </citation>
    <scope>NUCLEOTIDE SEQUENCE [LARGE SCALE GENOMIC DNA]</scope>
    <source>
        <strain evidence="3 4">DSM 3808</strain>
    </source>
</reference>
<comment type="caution">
    <text evidence="3">The sequence shown here is derived from an EMBL/GenBank/DDBJ whole genome shotgun (WGS) entry which is preliminary data.</text>
</comment>